<keyword evidence="7" id="KW-0256">Endoplasmic reticulum</keyword>
<dbReference type="InterPro" id="IPR026895">
    <property type="entry name" value="EMC1"/>
</dbReference>
<sequence length="919" mass="99125">MHVRALSLFLALATATLVRALFADEAFVVDWHIASIGSIVPSRALVSPDSVTIFSESSVLASLDTVNGTVRWRHLLDESAVSQHSHLIRLDSSAVLLAAATPADAAITHVAAWVEDSGYLVWDGYLSGGAPLGVSVSGDVYILLSGGKVQRLSRSTGSVVAEYSLPEGYSPVDIVASKGSISVITRKQDKGLGYFVLTGGGGELADDTYVVIDKNPAAVSVTKAEGYNSNIISWTVPGESTTIKLAGVSGSSAQCLTVTPEAPYASFTLTSSTSGVVATITGLDGKSWTETYIYSGGKLTLVGVTDPTESALAVSAATLFEISKTSISSFALTTTGAKLASHTEIELSPSSVEFATCGSSACLVGFKNGEYVLVTTTTGVAWARDESIADVVSALFVDLEEEGESSSLGEVLFEENAAPLQAYIHRVKRHWKALAGLPQYVIGFFQRFLSGDYDAVPVDPNSTVSDTFGFRKFVVLATTKGSLRALDTAHAGAFAWKVDDVLESDAIVGIVQGDAKNELYVVGAFGTVAYVNALTGKVMTISKIADFGLGDKVESVLSFVDDGMHYIAAWTAHGQLHFLKASSPATSMYFSKVIDNVVAGYVFKENRLVPTWQFTLPTSSYRISSFAARHPEDKTVSLGRVLGDRSVLYKYLNPHILAVAAVDDTTKSAAVFLIDDVSGRLLYSSFHENEVVDTAVGVKLVVGEHWVVYSYWSDLPARGEKLVVLDMYESDIKNERWSKGQNFSSFTETPLPFVQGQAYLFPEHITSLTVSRSRFGITNRDIIATLDTAQIAVLPKRLLDARRPVNRDPTNDEKEEGLVKYDALIGDDKRFIISHVYNVLGTKKAICSPAYLESTVLVFAYGLDLFFTRITPSQPFDLLSKSFNKGQLLLTIFALMVAVRFTSPMVKRKQLNIRWGTQK</sequence>
<dbReference type="Pfam" id="PF25293">
    <property type="entry name" value="Beta-prop_EMC1_N"/>
    <property type="match status" value="1"/>
</dbReference>
<evidence type="ECO:0000256" key="10">
    <source>
        <dbReference type="ARBA" id="ARBA00023180"/>
    </source>
</evidence>
<dbReference type="InterPro" id="IPR015943">
    <property type="entry name" value="WD40/YVTN_repeat-like_dom_sf"/>
</dbReference>
<evidence type="ECO:0000256" key="6">
    <source>
        <dbReference type="ARBA" id="ARBA00022729"/>
    </source>
</evidence>
<comment type="subunit">
    <text evidence="3">Component of the ER membrane protein complex (EMC).</text>
</comment>
<evidence type="ECO:0000259" key="13">
    <source>
        <dbReference type="Pfam" id="PF25293"/>
    </source>
</evidence>
<dbReference type="InterPro" id="IPR058545">
    <property type="entry name" value="Beta-prop_EMC1_1st"/>
</dbReference>
<keyword evidence="10" id="KW-0325">Glycoprotein</keyword>
<dbReference type="SUPFAM" id="SSF50998">
    <property type="entry name" value="Quinoprotein alcohol dehydrogenase-like"/>
    <property type="match status" value="2"/>
</dbReference>
<comment type="similarity">
    <text evidence="2">Belongs to the EMC1 family.</text>
</comment>
<feature type="chain" id="PRO_5042151340" description="ER membrane protein complex subunit 1" evidence="11">
    <location>
        <begin position="21"/>
        <end position="919"/>
    </location>
</feature>
<keyword evidence="9" id="KW-0472">Membrane</keyword>
<organism evidence="14 15">
    <name type="scientific">Lipomyces tetrasporus</name>
    <dbReference type="NCBI Taxonomy" id="54092"/>
    <lineage>
        <taxon>Eukaryota</taxon>
        <taxon>Fungi</taxon>
        <taxon>Dikarya</taxon>
        <taxon>Ascomycota</taxon>
        <taxon>Saccharomycotina</taxon>
        <taxon>Lipomycetes</taxon>
        <taxon>Lipomycetales</taxon>
        <taxon>Lipomycetaceae</taxon>
        <taxon>Lipomyces</taxon>
    </lineage>
</organism>
<evidence type="ECO:0000256" key="1">
    <source>
        <dbReference type="ARBA" id="ARBA00004115"/>
    </source>
</evidence>
<feature type="signal peptide" evidence="11">
    <location>
        <begin position="1"/>
        <end position="20"/>
    </location>
</feature>
<evidence type="ECO:0000256" key="2">
    <source>
        <dbReference type="ARBA" id="ARBA00007904"/>
    </source>
</evidence>
<feature type="domain" description="EMC1 first beta-propeller" evidence="13">
    <location>
        <begin position="20"/>
        <end position="205"/>
    </location>
</feature>
<dbReference type="PANTHER" id="PTHR21573">
    <property type="entry name" value="ER MEMBRANE PROTEIN COMPLEX SUBUNIT 1"/>
    <property type="match status" value="1"/>
</dbReference>
<comment type="caution">
    <text evidence="14">The sequence shown here is derived from an EMBL/GenBank/DDBJ whole genome shotgun (WGS) entry which is preliminary data.</text>
</comment>
<keyword evidence="6 11" id="KW-0732">Signal</keyword>
<evidence type="ECO:0000256" key="3">
    <source>
        <dbReference type="ARBA" id="ARBA00011276"/>
    </source>
</evidence>
<dbReference type="GO" id="GO:0072546">
    <property type="term" value="C:EMC complex"/>
    <property type="evidence" value="ECO:0007669"/>
    <property type="project" value="InterPro"/>
</dbReference>
<dbReference type="AlphaFoldDB" id="A0AAD7QYD6"/>
<evidence type="ECO:0000256" key="5">
    <source>
        <dbReference type="ARBA" id="ARBA00022692"/>
    </source>
</evidence>
<dbReference type="EMBL" id="JARPMG010000002">
    <property type="protein sequence ID" value="KAJ8103296.1"/>
    <property type="molecule type" value="Genomic_DNA"/>
</dbReference>
<dbReference type="PANTHER" id="PTHR21573:SF0">
    <property type="entry name" value="ER MEMBRANE PROTEIN COMPLEX SUBUNIT 1"/>
    <property type="match status" value="1"/>
</dbReference>
<evidence type="ECO:0000256" key="11">
    <source>
        <dbReference type="SAM" id="SignalP"/>
    </source>
</evidence>
<dbReference type="GeneID" id="80882043"/>
<evidence type="ECO:0000256" key="7">
    <source>
        <dbReference type="ARBA" id="ARBA00022824"/>
    </source>
</evidence>
<name>A0AAD7QYD6_9ASCO</name>
<evidence type="ECO:0000313" key="15">
    <source>
        <dbReference type="Proteomes" id="UP001217417"/>
    </source>
</evidence>
<reference evidence="14" key="1">
    <citation type="submission" date="2023-03" db="EMBL/GenBank/DDBJ databases">
        <title>Near-Complete genome sequence of Lipomyces tetrasporous NRRL Y-64009, an oleaginous yeast capable of growing on lignocellulosic hydrolysates.</title>
        <authorList>
            <consortium name="Lawrence Berkeley National Laboratory"/>
            <person name="Jagtap S.S."/>
            <person name="Liu J.-J."/>
            <person name="Walukiewicz H.E."/>
            <person name="Pangilinan J."/>
            <person name="Lipzen A."/>
            <person name="Ahrendt S."/>
            <person name="Koriabine M."/>
            <person name="Cobaugh K."/>
            <person name="Salamov A."/>
            <person name="Yoshinaga Y."/>
            <person name="Ng V."/>
            <person name="Daum C."/>
            <person name="Grigoriev I.V."/>
            <person name="Slininger P.J."/>
            <person name="Dien B.S."/>
            <person name="Jin Y.-S."/>
            <person name="Rao C.V."/>
        </authorList>
    </citation>
    <scope>NUCLEOTIDE SEQUENCE</scope>
    <source>
        <strain evidence="14">NRRL Y-64009</strain>
    </source>
</reference>
<gene>
    <name evidence="14" type="ORF">POJ06DRAFT_247152</name>
</gene>
<accession>A0AAD7QYD6</accession>
<comment type="subcellular location">
    <subcellularLocation>
        <location evidence="1">Endoplasmic reticulum membrane</location>
        <topology evidence="1">Single-pass type I membrane protein</topology>
    </subcellularLocation>
</comment>
<evidence type="ECO:0000313" key="14">
    <source>
        <dbReference type="EMBL" id="KAJ8103296.1"/>
    </source>
</evidence>
<dbReference type="GO" id="GO:0034975">
    <property type="term" value="P:protein folding in endoplasmic reticulum"/>
    <property type="evidence" value="ECO:0007669"/>
    <property type="project" value="TreeGrafter"/>
</dbReference>
<keyword evidence="15" id="KW-1185">Reference proteome</keyword>
<proteinExistence type="inferred from homology"/>
<dbReference type="InterPro" id="IPR011047">
    <property type="entry name" value="Quinoprotein_ADH-like_sf"/>
</dbReference>
<keyword evidence="5" id="KW-0812">Transmembrane</keyword>
<dbReference type="Proteomes" id="UP001217417">
    <property type="component" value="Unassembled WGS sequence"/>
</dbReference>
<feature type="domain" description="ER membrane protein complex subunit 1 C-terminal" evidence="12">
    <location>
        <begin position="704"/>
        <end position="915"/>
    </location>
</feature>
<evidence type="ECO:0000256" key="4">
    <source>
        <dbReference type="ARBA" id="ARBA00020824"/>
    </source>
</evidence>
<dbReference type="Pfam" id="PF07774">
    <property type="entry name" value="EMC1_C"/>
    <property type="match status" value="1"/>
</dbReference>
<dbReference type="InterPro" id="IPR011678">
    <property type="entry name" value="EMC1_C"/>
</dbReference>
<dbReference type="RefSeq" id="XP_056046746.1">
    <property type="nucleotide sequence ID" value="XM_056186877.1"/>
</dbReference>
<dbReference type="Gene3D" id="2.130.10.10">
    <property type="entry name" value="YVTN repeat-like/Quinoprotein amine dehydrogenase"/>
    <property type="match status" value="1"/>
</dbReference>
<evidence type="ECO:0000256" key="9">
    <source>
        <dbReference type="ARBA" id="ARBA00023136"/>
    </source>
</evidence>
<protein>
    <recommendedName>
        <fullName evidence="4">ER membrane protein complex subunit 1</fullName>
    </recommendedName>
</protein>
<evidence type="ECO:0000256" key="8">
    <source>
        <dbReference type="ARBA" id="ARBA00022989"/>
    </source>
</evidence>
<evidence type="ECO:0000259" key="12">
    <source>
        <dbReference type="Pfam" id="PF07774"/>
    </source>
</evidence>
<keyword evidence="8" id="KW-1133">Transmembrane helix</keyword>